<dbReference type="KEGG" id="muc:MuYL_3864"/>
<dbReference type="OrthoDB" id="621220at2"/>
<evidence type="ECO:0000256" key="1">
    <source>
        <dbReference type="SAM" id="SignalP"/>
    </source>
</evidence>
<gene>
    <name evidence="2" type="ORF">MuYL_3864</name>
</gene>
<accession>A0A223P0S0</accession>
<sequence length="404" mass="45591">MNKFWGVIIFCLLPFCLLAQTPTDTANVVVDTTGQRDLIDIGTKLFKLKTRPYHPEKKQVYFSILPISTSVPGGSKALVTSTTAGFYLGNRKTTYLSSVTFAPYFNLKGRYGLPIHSSIWTPDNAYNVQGDTRFLVYPQYTWGLGGKRAEDEKLLVNFNYVRFYQSVLKRIKPYFYVGFGYNLDYYFSINTKNNTNTTSLKDFTGYQYGTSGDNSFSSGLTLNAVYDTRQNSINPIPGIYGSFIYRHNAGFMGSDNNSQSVYIDFRKYISLTNSGPKNVLAMWSYYWTTISSGTPFLNLPGIGNDPYQRSGRGIEQNRYRGESLLYFEAEYRRDITANGLFGFVIFTNFNTASEPNTRRFAYINPAAGGGLRIKFNKRSDTNIALDYGFSKGYNGLIIGLGEAF</sequence>
<feature type="chain" id="PRO_5011990817" evidence="1">
    <location>
        <begin position="20"/>
        <end position="404"/>
    </location>
</feature>
<dbReference type="Gene3D" id="2.40.160.50">
    <property type="entry name" value="membrane protein fhac: a member of the omp85/tpsb transporter family"/>
    <property type="match status" value="1"/>
</dbReference>
<keyword evidence="1" id="KW-0732">Signal</keyword>
<dbReference type="RefSeq" id="WP_094571878.1">
    <property type="nucleotide sequence ID" value="NZ_CP022743.1"/>
</dbReference>
<evidence type="ECO:0000313" key="2">
    <source>
        <dbReference type="EMBL" id="ASU35749.1"/>
    </source>
</evidence>
<feature type="signal peptide" evidence="1">
    <location>
        <begin position="1"/>
        <end position="19"/>
    </location>
</feature>
<evidence type="ECO:0000313" key="3">
    <source>
        <dbReference type="Proteomes" id="UP000215002"/>
    </source>
</evidence>
<organism evidence="2 3">
    <name type="scientific">Mucilaginibacter xinganensis</name>
    <dbReference type="NCBI Taxonomy" id="1234841"/>
    <lineage>
        <taxon>Bacteria</taxon>
        <taxon>Pseudomonadati</taxon>
        <taxon>Bacteroidota</taxon>
        <taxon>Sphingobacteriia</taxon>
        <taxon>Sphingobacteriales</taxon>
        <taxon>Sphingobacteriaceae</taxon>
        <taxon>Mucilaginibacter</taxon>
    </lineage>
</organism>
<name>A0A223P0S0_9SPHI</name>
<protein>
    <submittedName>
        <fullName evidence="2">Uncharacterized protein</fullName>
    </submittedName>
</protein>
<proteinExistence type="predicted"/>
<reference evidence="2 3" key="1">
    <citation type="submission" date="2017-08" db="EMBL/GenBank/DDBJ databases">
        <title>Complete genome sequence of Mucilaginibacter sp. strain BJC16-A31.</title>
        <authorList>
            <consortium name="Henan University of Science and Technology"/>
            <person name="You X."/>
        </authorList>
    </citation>
    <scope>NUCLEOTIDE SEQUENCE [LARGE SCALE GENOMIC DNA]</scope>
    <source>
        <strain evidence="2 3">BJC16-A31</strain>
    </source>
</reference>
<dbReference type="Proteomes" id="UP000215002">
    <property type="component" value="Chromosome"/>
</dbReference>
<keyword evidence="3" id="KW-1185">Reference proteome</keyword>
<dbReference type="EMBL" id="CP022743">
    <property type="protein sequence ID" value="ASU35749.1"/>
    <property type="molecule type" value="Genomic_DNA"/>
</dbReference>
<dbReference type="AlphaFoldDB" id="A0A223P0S0"/>